<accession>A0A7W3LV93</accession>
<evidence type="ECO:0000313" key="4">
    <source>
        <dbReference type="Proteomes" id="UP000572680"/>
    </source>
</evidence>
<dbReference type="EMBL" id="JACJIA010000010">
    <property type="protein sequence ID" value="MBA8954933.1"/>
    <property type="molecule type" value="Genomic_DNA"/>
</dbReference>
<feature type="domain" description="DUF4132" evidence="2">
    <location>
        <begin position="466"/>
        <end position="643"/>
    </location>
</feature>
<gene>
    <name evidence="3" type="ORF">HNR61_006590</name>
</gene>
<dbReference type="Pfam" id="PF13569">
    <property type="entry name" value="DUF4132"/>
    <property type="match status" value="1"/>
</dbReference>
<feature type="region of interest" description="Disordered" evidence="1">
    <location>
        <begin position="13"/>
        <end position="35"/>
    </location>
</feature>
<dbReference type="AlphaFoldDB" id="A0A7W3LV93"/>
<proteinExistence type="predicted"/>
<keyword evidence="4" id="KW-1185">Reference proteome</keyword>
<organism evidence="3 4">
    <name type="scientific">Actinomadura namibiensis</name>
    <dbReference type="NCBI Taxonomy" id="182080"/>
    <lineage>
        <taxon>Bacteria</taxon>
        <taxon>Bacillati</taxon>
        <taxon>Actinomycetota</taxon>
        <taxon>Actinomycetes</taxon>
        <taxon>Streptosporangiales</taxon>
        <taxon>Thermomonosporaceae</taxon>
        <taxon>Actinomadura</taxon>
    </lineage>
</organism>
<dbReference type="Proteomes" id="UP000572680">
    <property type="component" value="Unassembled WGS sequence"/>
</dbReference>
<dbReference type="RefSeq" id="WP_182846957.1">
    <property type="nucleotide sequence ID" value="NZ_BAAALP010000020.1"/>
</dbReference>
<name>A0A7W3LV93_ACTNM</name>
<sequence length="731" mass="79611">MTSLPSVLVELPWRTAPTPAPADDDPILVPGLEPPADRRTVWEEGERERWREIRAYGAWGSDEWEEAAGKFRDRRMSYEPTRAGFLAQAPEHLARPLVAEWRPGAAHDFAHSLMPVIARFEQDARDAALHVAKSNPHGTGRALLPFLDVEVARRMADWRYRTVSGRKVGDAWLDRHGLAAVPYLVPDALAKRRVPRLKAVAALRYLAAAHGAGPVVEAARVHGDRAADAVAEVLARPHAPMPSEPVPDALPDLPRLPRWIDVEALPAPLLRDGAPLPPDAVRNLLTMLAMARRGTAFPGLAEALDGALAACAPASLPPFGWAVFEAWRAAGTPGRESWALEALGRLGDDDVVRRLRPLVEQWPGQSGHHRAVQGVGVLAAIGTDAALTALHRIAARSRYRGLRENADRTLAEVAKARGLTAEQLADRLVPGFGLDAGGSMVLDYGPRRFTVGFDEQLRPFVRDENGKLRKSLPKPGVKDDEALATAAYQRFAALRKDVRTVAAEQVRRLETAMVAGRRWTTAEFTAFVVEHPLLRHLARRLVWSADGTAFRVAEDGTFADVDDDPFALAESATVGLPHPVELGEGRPAWADLFADYEITQPFPQLGRPVYAFTAEEATAARLPRFEGATVPTGRVLGLERRGWRRGAPQDNGIQHWTWRALPTGAVAVVGLDPGVAMGAIDVFPEQRTTAVWIGDRPDWSPVPGAARFGDLDAVTAAELLADLVELTAVDR</sequence>
<reference evidence="3 4" key="1">
    <citation type="submission" date="2020-08" db="EMBL/GenBank/DDBJ databases">
        <title>Genomic Encyclopedia of Type Strains, Phase IV (KMG-IV): sequencing the most valuable type-strain genomes for metagenomic binning, comparative biology and taxonomic classification.</title>
        <authorList>
            <person name="Goeker M."/>
        </authorList>
    </citation>
    <scope>NUCLEOTIDE SEQUENCE [LARGE SCALE GENOMIC DNA]</scope>
    <source>
        <strain evidence="3 4">DSM 44197</strain>
    </source>
</reference>
<evidence type="ECO:0000313" key="3">
    <source>
        <dbReference type="EMBL" id="MBA8954933.1"/>
    </source>
</evidence>
<dbReference type="InterPro" id="IPR025406">
    <property type="entry name" value="DUF4132"/>
</dbReference>
<evidence type="ECO:0000259" key="2">
    <source>
        <dbReference type="Pfam" id="PF13569"/>
    </source>
</evidence>
<comment type="caution">
    <text evidence="3">The sequence shown here is derived from an EMBL/GenBank/DDBJ whole genome shotgun (WGS) entry which is preliminary data.</text>
</comment>
<protein>
    <recommendedName>
        <fullName evidence="2">DUF4132 domain-containing protein</fullName>
    </recommendedName>
</protein>
<evidence type="ECO:0000256" key="1">
    <source>
        <dbReference type="SAM" id="MobiDB-lite"/>
    </source>
</evidence>